<dbReference type="Proteomes" id="UP000283509">
    <property type="component" value="Unassembled WGS sequence"/>
</dbReference>
<dbReference type="Pfam" id="PF13927">
    <property type="entry name" value="Ig_3"/>
    <property type="match status" value="1"/>
</dbReference>
<dbReference type="Gene3D" id="2.60.40.10">
    <property type="entry name" value="Immunoglobulins"/>
    <property type="match status" value="2"/>
</dbReference>
<feature type="domain" description="Ig-like" evidence="3">
    <location>
        <begin position="21"/>
        <end position="119"/>
    </location>
</feature>
<dbReference type="Pfam" id="PF08205">
    <property type="entry name" value="C2-set_2"/>
    <property type="match status" value="1"/>
</dbReference>
<dbReference type="OrthoDB" id="5843397at2759"/>
<dbReference type="PANTHER" id="PTHR23278:SF19">
    <property type="entry name" value="OBSCURIN"/>
    <property type="match status" value="1"/>
</dbReference>
<gene>
    <name evidence="4" type="ORF">C7M84_013522</name>
</gene>
<dbReference type="InterPro" id="IPR013783">
    <property type="entry name" value="Ig-like_fold"/>
</dbReference>
<proteinExistence type="predicted"/>
<reference evidence="4 5" key="2">
    <citation type="submission" date="2019-01" db="EMBL/GenBank/DDBJ databases">
        <title>The decoding of complex shrimp genome reveals the adaptation for benthos swimmer, frequently molting mechanism and breeding impact on genome.</title>
        <authorList>
            <person name="Sun Y."/>
            <person name="Gao Y."/>
            <person name="Yu Y."/>
        </authorList>
    </citation>
    <scope>NUCLEOTIDE SEQUENCE [LARGE SCALE GENOMIC DNA]</scope>
    <source>
        <tissue evidence="4">Muscle</tissue>
    </source>
</reference>
<evidence type="ECO:0000256" key="1">
    <source>
        <dbReference type="ARBA" id="ARBA00023157"/>
    </source>
</evidence>
<feature type="domain" description="Ig-like" evidence="3">
    <location>
        <begin position="126"/>
        <end position="167"/>
    </location>
</feature>
<dbReference type="AlphaFoldDB" id="A0A3R7PJ92"/>
<name>A0A3R7PJ92_PENVA</name>
<evidence type="ECO:0000313" key="5">
    <source>
        <dbReference type="Proteomes" id="UP000283509"/>
    </source>
</evidence>
<evidence type="ECO:0000256" key="2">
    <source>
        <dbReference type="SAM" id="MobiDB-lite"/>
    </source>
</evidence>
<dbReference type="SUPFAM" id="SSF48726">
    <property type="entry name" value="Immunoglobulin"/>
    <property type="match status" value="2"/>
</dbReference>
<keyword evidence="5" id="KW-1185">Reference proteome</keyword>
<keyword evidence="1" id="KW-1015">Disulfide bond</keyword>
<comment type="caution">
    <text evidence="4">The sequence shown here is derived from an EMBL/GenBank/DDBJ whole genome shotgun (WGS) entry which is preliminary data.</text>
</comment>
<dbReference type="PANTHER" id="PTHR23278">
    <property type="entry name" value="SIDESTEP PROTEIN"/>
    <property type="match status" value="1"/>
</dbReference>
<reference evidence="4 5" key="1">
    <citation type="submission" date="2018-04" db="EMBL/GenBank/DDBJ databases">
        <authorList>
            <person name="Zhang X."/>
            <person name="Yuan J."/>
            <person name="Li F."/>
            <person name="Xiang J."/>
        </authorList>
    </citation>
    <scope>NUCLEOTIDE SEQUENCE [LARGE SCALE GENOMIC DNA]</scope>
    <source>
        <tissue evidence="4">Muscle</tissue>
    </source>
</reference>
<dbReference type="EMBL" id="QCYY01002686">
    <property type="protein sequence ID" value="ROT68341.1"/>
    <property type="molecule type" value="Genomic_DNA"/>
</dbReference>
<accession>A0A3R7PJ92</accession>
<dbReference type="PROSITE" id="PS50835">
    <property type="entry name" value="IG_LIKE"/>
    <property type="match status" value="2"/>
</dbReference>
<dbReference type="InterPro" id="IPR013162">
    <property type="entry name" value="CD80_C2-set"/>
</dbReference>
<evidence type="ECO:0000259" key="3">
    <source>
        <dbReference type="PROSITE" id="PS50835"/>
    </source>
</evidence>
<sequence>MFTRLSEPSPNHKARFNSEPPEKLTIYNRQEVLVMDKVGPINEGSPLFLACEVKGGRPQPTVSWWSDQTLVERRSYVTSAGHIRSELRINEVTRTYHKKNFSCQARNNNQKKPLMQEVTIEMNLRPLSVQIHVPEKPLEAGIQYTFQCESQGSRPAPVITWFEQGKEVEANRAHTNFQGLPAGVLSFLSPFLYLPIYVF</sequence>
<organism evidence="4 5">
    <name type="scientific">Penaeus vannamei</name>
    <name type="common">Whiteleg shrimp</name>
    <name type="synonym">Litopenaeus vannamei</name>
    <dbReference type="NCBI Taxonomy" id="6689"/>
    <lineage>
        <taxon>Eukaryota</taxon>
        <taxon>Metazoa</taxon>
        <taxon>Ecdysozoa</taxon>
        <taxon>Arthropoda</taxon>
        <taxon>Crustacea</taxon>
        <taxon>Multicrustacea</taxon>
        <taxon>Malacostraca</taxon>
        <taxon>Eumalacostraca</taxon>
        <taxon>Eucarida</taxon>
        <taxon>Decapoda</taxon>
        <taxon>Dendrobranchiata</taxon>
        <taxon>Penaeoidea</taxon>
        <taxon>Penaeidae</taxon>
        <taxon>Penaeus</taxon>
    </lineage>
</organism>
<feature type="region of interest" description="Disordered" evidence="2">
    <location>
        <begin position="1"/>
        <end position="21"/>
    </location>
</feature>
<dbReference type="InterPro" id="IPR036179">
    <property type="entry name" value="Ig-like_dom_sf"/>
</dbReference>
<dbReference type="InterPro" id="IPR007110">
    <property type="entry name" value="Ig-like_dom"/>
</dbReference>
<evidence type="ECO:0000313" key="4">
    <source>
        <dbReference type="EMBL" id="ROT68341.1"/>
    </source>
</evidence>
<protein>
    <submittedName>
        <fullName evidence="4">Peroxidasin-like protein</fullName>
    </submittedName>
</protein>